<proteinExistence type="predicted"/>
<reference evidence="2" key="1">
    <citation type="thesis" date="2020" institute="ProQuest LLC" country="789 East Eisenhower Parkway, Ann Arbor, MI, USA">
        <title>Comparative Genomics and Chromosome Evolution.</title>
        <authorList>
            <person name="Mudd A.B."/>
        </authorList>
    </citation>
    <scope>NUCLEOTIDE SEQUENCE</scope>
    <source>
        <strain evidence="2">237g6f4</strain>
        <tissue evidence="2">Blood</tissue>
    </source>
</reference>
<gene>
    <name evidence="2" type="ORF">GDO81_013375</name>
</gene>
<accession>A0AAV7B006</accession>
<keyword evidence="1" id="KW-0812">Transmembrane</keyword>
<feature type="transmembrane region" description="Helical" evidence="1">
    <location>
        <begin position="50"/>
        <end position="69"/>
    </location>
</feature>
<sequence>MGCQCGYSTVMQGFFCKPWKAPFRYHSKSWIKAMFSEPIFGFMKYRHFHLFSHGFITSILVAHIFSLILPRASASTRNTWASDGAQSCWGPT</sequence>
<evidence type="ECO:0000256" key="1">
    <source>
        <dbReference type="SAM" id="Phobius"/>
    </source>
</evidence>
<evidence type="ECO:0000313" key="3">
    <source>
        <dbReference type="Proteomes" id="UP000824782"/>
    </source>
</evidence>
<dbReference type="Proteomes" id="UP000824782">
    <property type="component" value="Unassembled WGS sequence"/>
</dbReference>
<keyword evidence="3" id="KW-1185">Reference proteome</keyword>
<keyword evidence="1" id="KW-0472">Membrane</keyword>
<keyword evidence="1" id="KW-1133">Transmembrane helix</keyword>
<name>A0AAV7B006_ENGPU</name>
<dbReference type="EMBL" id="WNYA01000006">
    <property type="protein sequence ID" value="KAG8566801.1"/>
    <property type="molecule type" value="Genomic_DNA"/>
</dbReference>
<dbReference type="AlphaFoldDB" id="A0AAV7B006"/>
<evidence type="ECO:0000313" key="2">
    <source>
        <dbReference type="EMBL" id="KAG8566801.1"/>
    </source>
</evidence>
<protein>
    <submittedName>
        <fullName evidence="2">Uncharacterized protein</fullName>
    </submittedName>
</protein>
<comment type="caution">
    <text evidence="2">The sequence shown here is derived from an EMBL/GenBank/DDBJ whole genome shotgun (WGS) entry which is preliminary data.</text>
</comment>
<organism evidence="2 3">
    <name type="scientific">Engystomops pustulosus</name>
    <name type="common">Tungara frog</name>
    <name type="synonym">Physalaemus pustulosus</name>
    <dbReference type="NCBI Taxonomy" id="76066"/>
    <lineage>
        <taxon>Eukaryota</taxon>
        <taxon>Metazoa</taxon>
        <taxon>Chordata</taxon>
        <taxon>Craniata</taxon>
        <taxon>Vertebrata</taxon>
        <taxon>Euteleostomi</taxon>
        <taxon>Amphibia</taxon>
        <taxon>Batrachia</taxon>
        <taxon>Anura</taxon>
        <taxon>Neobatrachia</taxon>
        <taxon>Hyloidea</taxon>
        <taxon>Leptodactylidae</taxon>
        <taxon>Leiuperinae</taxon>
        <taxon>Engystomops</taxon>
    </lineage>
</organism>